<accession>A0AAE0G838</accession>
<protein>
    <submittedName>
        <fullName evidence="1">Uncharacterized protein</fullName>
    </submittedName>
</protein>
<dbReference type="EMBL" id="LGRX02008629">
    <property type="protein sequence ID" value="KAK3273132.1"/>
    <property type="molecule type" value="Genomic_DNA"/>
</dbReference>
<keyword evidence="2" id="KW-1185">Reference proteome</keyword>
<sequence length="465" mass="51499">MIQAGFCGSAGLDLASFELDDLAKEVIPKVNELLYDTLAYIVKSDSADEHFLLGTDSLSDRDGRRALLDLIKGCVPPGVRQTLQEEHSQLRYPARVDPRPLLAKEQRLVRAMEEKVGKHLSHVSLLDNGDVREHPAPVSAPSANAVTSDVPRLHAAHYNVPTEEFPGGTELVPVRHYVPSMTIGPLISAVTCSFEPATESFVEPADALEHYSIDEFLAGSETDELDESESGQSFVETLYGQSANRPQQASVVLRAAACPLRRRSQQLCPRRTIGGQKGIMLLATTLTGGHGTLGLRALLLLCLMLDRLRHLRRLHRTRHRLRRTVSPGHELEEVEQPALNGNHGSARGGLYIDDSYGMDLTAPLQRAGSSNIADILTQPHHCYVSDRAVHLIRKDSQKPKNFFKPLATPLVKDVKTLAKWFKENAIEHKNMVDPLAVSDNLISQFVKEIKPTNALKGNRYLVKRW</sequence>
<reference evidence="1 2" key="1">
    <citation type="journal article" date="2015" name="Genome Biol. Evol.">
        <title>Comparative Genomics of a Bacterivorous Green Alga Reveals Evolutionary Causalities and Consequences of Phago-Mixotrophic Mode of Nutrition.</title>
        <authorList>
            <person name="Burns J.A."/>
            <person name="Paasch A."/>
            <person name="Narechania A."/>
            <person name="Kim E."/>
        </authorList>
    </citation>
    <scope>NUCLEOTIDE SEQUENCE [LARGE SCALE GENOMIC DNA]</scope>
    <source>
        <strain evidence="1 2">PLY_AMNH</strain>
    </source>
</reference>
<gene>
    <name evidence="1" type="ORF">CYMTET_18612</name>
</gene>
<dbReference type="Proteomes" id="UP001190700">
    <property type="component" value="Unassembled WGS sequence"/>
</dbReference>
<organism evidence="1 2">
    <name type="scientific">Cymbomonas tetramitiformis</name>
    <dbReference type="NCBI Taxonomy" id="36881"/>
    <lineage>
        <taxon>Eukaryota</taxon>
        <taxon>Viridiplantae</taxon>
        <taxon>Chlorophyta</taxon>
        <taxon>Pyramimonadophyceae</taxon>
        <taxon>Pyramimonadales</taxon>
        <taxon>Pyramimonadaceae</taxon>
        <taxon>Cymbomonas</taxon>
    </lineage>
</organism>
<comment type="caution">
    <text evidence="1">The sequence shown here is derived from an EMBL/GenBank/DDBJ whole genome shotgun (WGS) entry which is preliminary data.</text>
</comment>
<name>A0AAE0G838_9CHLO</name>
<proteinExistence type="predicted"/>
<dbReference type="AlphaFoldDB" id="A0AAE0G838"/>
<evidence type="ECO:0000313" key="1">
    <source>
        <dbReference type="EMBL" id="KAK3273132.1"/>
    </source>
</evidence>
<evidence type="ECO:0000313" key="2">
    <source>
        <dbReference type="Proteomes" id="UP001190700"/>
    </source>
</evidence>